<dbReference type="Proteomes" id="UP000788993">
    <property type="component" value="Unassembled WGS sequence"/>
</dbReference>
<sequence>MSANSNSDFESIDRLSPVKSIKLKLIHVHAKGPSVTLHFVVAFLTLIQEDQIFASFVVIIVKDDADQIWRKLPKVIPVYHAIDEYQRGNLR</sequence>
<comment type="caution">
    <text evidence="1">The sequence shown here is derived from an EMBL/GenBank/DDBJ whole genome shotgun (WGS) entry which is preliminary data.</text>
</comment>
<reference evidence="1" key="2">
    <citation type="submission" date="2021-01" db="EMBL/GenBank/DDBJ databases">
        <authorList>
            <person name="Schikora-Tamarit M.A."/>
        </authorList>
    </citation>
    <scope>NUCLEOTIDE SEQUENCE</scope>
    <source>
        <strain evidence="1">NCAIM Y.01608</strain>
    </source>
</reference>
<dbReference type="EMBL" id="JAEUBD010001571">
    <property type="protein sequence ID" value="KAH3658675.1"/>
    <property type="molecule type" value="Genomic_DNA"/>
</dbReference>
<gene>
    <name evidence="1" type="ORF">OGATHE_006399</name>
</gene>
<evidence type="ECO:0000313" key="1">
    <source>
        <dbReference type="EMBL" id="KAH3658675.1"/>
    </source>
</evidence>
<accession>A0A9P8NS08</accession>
<dbReference type="AlphaFoldDB" id="A0A9P8NS08"/>
<reference evidence="1" key="1">
    <citation type="journal article" date="2021" name="Open Biol.">
        <title>Shared evolutionary footprints suggest mitochondrial oxidative damage underlies multiple complex I losses in fungi.</title>
        <authorList>
            <person name="Schikora-Tamarit M.A."/>
            <person name="Marcet-Houben M."/>
            <person name="Nosek J."/>
            <person name="Gabaldon T."/>
        </authorList>
    </citation>
    <scope>NUCLEOTIDE SEQUENCE</scope>
    <source>
        <strain evidence="1">NCAIM Y.01608</strain>
    </source>
</reference>
<evidence type="ECO:0000313" key="2">
    <source>
        <dbReference type="Proteomes" id="UP000788993"/>
    </source>
</evidence>
<proteinExistence type="predicted"/>
<name>A0A9P8NS08_9ASCO</name>
<organism evidence="1 2">
    <name type="scientific">Ogataea polymorpha</name>
    <dbReference type="NCBI Taxonomy" id="460523"/>
    <lineage>
        <taxon>Eukaryota</taxon>
        <taxon>Fungi</taxon>
        <taxon>Dikarya</taxon>
        <taxon>Ascomycota</taxon>
        <taxon>Saccharomycotina</taxon>
        <taxon>Pichiomycetes</taxon>
        <taxon>Pichiales</taxon>
        <taxon>Pichiaceae</taxon>
        <taxon>Ogataea</taxon>
    </lineage>
</organism>
<protein>
    <submittedName>
        <fullName evidence="1">Uncharacterized protein</fullName>
    </submittedName>
</protein>
<keyword evidence="2" id="KW-1185">Reference proteome</keyword>